<organism evidence="2 3">
    <name type="scientific">Microbacterium maritypicum</name>
    <name type="common">Microbacterium liquefaciens</name>
    <dbReference type="NCBI Taxonomy" id="33918"/>
    <lineage>
        <taxon>Bacteria</taxon>
        <taxon>Bacillati</taxon>
        <taxon>Actinomycetota</taxon>
        <taxon>Actinomycetes</taxon>
        <taxon>Micrococcales</taxon>
        <taxon>Microbacteriaceae</taxon>
        <taxon>Microbacterium</taxon>
    </lineage>
</organism>
<reference evidence="2 3" key="1">
    <citation type="submission" date="2019-06" db="EMBL/GenBank/DDBJ databases">
        <title>Whole genome shotgun sequence of Microbacterium liquefaciens NBRC 15037.</title>
        <authorList>
            <person name="Hosoyama A."/>
            <person name="Uohara A."/>
            <person name="Ohji S."/>
            <person name="Ichikawa N."/>
        </authorList>
    </citation>
    <scope>NUCLEOTIDE SEQUENCE [LARGE SCALE GENOMIC DNA]</scope>
    <source>
        <strain evidence="2 3">NBRC 15037</strain>
    </source>
</reference>
<evidence type="ECO:0000313" key="3">
    <source>
        <dbReference type="Proteomes" id="UP000317410"/>
    </source>
</evidence>
<dbReference type="EMBL" id="BJNQ01000033">
    <property type="protein sequence ID" value="GEC77011.1"/>
    <property type="molecule type" value="Genomic_DNA"/>
</dbReference>
<evidence type="ECO:0000256" key="1">
    <source>
        <dbReference type="SAM" id="MobiDB-lite"/>
    </source>
</evidence>
<dbReference type="AlphaFoldDB" id="A0A4Y4B8V7"/>
<protein>
    <submittedName>
        <fullName evidence="2">Uncharacterized protein</fullName>
    </submittedName>
</protein>
<comment type="caution">
    <text evidence="2">The sequence shown here is derived from an EMBL/GenBank/DDBJ whole genome shotgun (WGS) entry which is preliminary data.</text>
</comment>
<dbReference type="Proteomes" id="UP000317410">
    <property type="component" value="Unassembled WGS sequence"/>
</dbReference>
<proteinExistence type="predicted"/>
<sequence length="61" mass="6588">MERKGIRMSASQRPLLRPFDGEDEAGGEEMCTPQGCVLPVLGTVSNPSEPRLTESAAREEA</sequence>
<evidence type="ECO:0000313" key="2">
    <source>
        <dbReference type="EMBL" id="GEC77011.1"/>
    </source>
</evidence>
<feature type="region of interest" description="Disordered" evidence="1">
    <location>
        <begin position="42"/>
        <end position="61"/>
    </location>
</feature>
<gene>
    <name evidence="2" type="ORF">MLI01_31560</name>
</gene>
<name>A0A4Y4B8V7_MICMQ</name>
<feature type="region of interest" description="Disordered" evidence="1">
    <location>
        <begin position="1"/>
        <end position="29"/>
    </location>
</feature>
<accession>A0A4Y4B8V7</accession>